<dbReference type="InterPro" id="IPR017557">
    <property type="entry name" value="Holo-ACP_synthase"/>
</dbReference>
<comment type="catalytic activity">
    <reaction evidence="3">
        <text>apo-[malonate decarboxylase ACP] + 2'-(5''-triphospho-alpha-D-ribosyl)-3'-dephospho-CoA = holo-[malonate decarboxylase ACP] + diphosphate</text>
        <dbReference type="Rhea" id="RHEA:42644"/>
        <dbReference type="Rhea" id="RHEA-COMP:10160"/>
        <dbReference type="Rhea" id="RHEA-COMP:10161"/>
        <dbReference type="ChEBI" id="CHEBI:29999"/>
        <dbReference type="ChEBI" id="CHEBI:33019"/>
        <dbReference type="ChEBI" id="CHEBI:61378"/>
        <dbReference type="ChEBI" id="CHEBI:82683"/>
        <dbReference type="EC" id="2.7.7.66"/>
    </reaction>
</comment>
<keyword evidence="7" id="KW-1185">Reference proteome</keyword>
<evidence type="ECO:0000313" key="6">
    <source>
        <dbReference type="EMBL" id="MCV4378321.1"/>
    </source>
</evidence>
<dbReference type="InterPro" id="IPR049180">
    <property type="entry name" value="MdcG_C"/>
</dbReference>
<dbReference type="NCBIfam" id="NF002332">
    <property type="entry name" value="PRK01293.1"/>
    <property type="match status" value="1"/>
</dbReference>
<accession>A0ABT3C038</accession>
<dbReference type="Pfam" id="PF10620">
    <property type="entry name" value="MdcG"/>
    <property type="match status" value="1"/>
</dbReference>
<evidence type="ECO:0000256" key="1">
    <source>
        <dbReference type="ARBA" id="ARBA00022679"/>
    </source>
</evidence>
<dbReference type="Pfam" id="PF20866">
    <property type="entry name" value="MdcG_N"/>
    <property type="match status" value="1"/>
</dbReference>
<dbReference type="HAMAP" id="MF_00650">
    <property type="entry name" value="Malonate_MdcG"/>
    <property type="match status" value="1"/>
</dbReference>
<evidence type="ECO:0000256" key="3">
    <source>
        <dbReference type="HAMAP-Rule" id="MF_00650"/>
    </source>
</evidence>
<dbReference type="EC" id="2.7.7.66" evidence="3"/>
<evidence type="ECO:0000259" key="4">
    <source>
        <dbReference type="Pfam" id="PF10620"/>
    </source>
</evidence>
<gene>
    <name evidence="3" type="primary">mdcG</name>
    <name evidence="6" type="ORF">OH718_17115</name>
</gene>
<comment type="function">
    <text evidence="3">Transfers 2'-(5-triphosphoribosyl)-3'-dephosphocoenzyme-A to the apo-[acyl-carrier-protein] of the malonate decarboxylase to yield holo-[acyl-carrier-protein].</text>
</comment>
<dbReference type="EMBL" id="JAOXML010000014">
    <property type="protein sequence ID" value="MCV4378321.1"/>
    <property type="molecule type" value="Genomic_DNA"/>
</dbReference>
<dbReference type="RefSeq" id="WP_162880581.1">
    <property type="nucleotide sequence ID" value="NZ_JAOXMH010000013.1"/>
</dbReference>
<evidence type="ECO:0000259" key="5">
    <source>
        <dbReference type="Pfam" id="PF20866"/>
    </source>
</evidence>
<comment type="similarity">
    <text evidence="3">Belongs to the MdcG family.</text>
</comment>
<name>A0ABT3C038_9PSED</name>
<keyword evidence="1 3" id="KW-0808">Transferase</keyword>
<proteinExistence type="inferred from homology"/>
<keyword evidence="2 3" id="KW-0548">Nucleotidyltransferase</keyword>
<feature type="domain" description="Phosphoribosyl-dephospho-CoA transferase MdcG C-terminal" evidence="4">
    <location>
        <begin position="93"/>
        <end position="204"/>
    </location>
</feature>
<reference evidence="6 7" key="1">
    <citation type="submission" date="2022-10" db="EMBL/GenBank/DDBJ databases">
        <title>Characterization of Pseudomonas capsici strains from pepper and tomato in Georgia.</title>
        <authorList>
            <person name="Zhao M."/>
            <person name="Dutta B."/>
        </authorList>
    </citation>
    <scope>NUCLEOTIDE SEQUENCE [LARGE SCALE GENOMIC DNA]</scope>
    <source>
        <strain evidence="6 7">Pc20-5</strain>
    </source>
</reference>
<dbReference type="Proteomes" id="UP001207294">
    <property type="component" value="Unassembled WGS sequence"/>
</dbReference>
<feature type="active site" evidence="3">
    <location>
        <position position="139"/>
    </location>
</feature>
<protein>
    <recommendedName>
        <fullName evidence="3">Phosphoribosyl-dephospho-CoA transferase</fullName>
        <ecNumber evidence="3">2.7.7.66</ecNumber>
    </recommendedName>
    <alternativeName>
        <fullName evidence="3">Malonate decarboxylase holo-[acyl-carrier-protein] synthase</fullName>
        <shortName evidence="3">Holo-ACP synthase</shortName>
    </alternativeName>
</protein>
<comment type="caution">
    <text evidence="6">The sequence shown here is derived from an EMBL/GenBank/DDBJ whole genome shotgun (WGS) entry which is preliminary data.</text>
</comment>
<sequence>MVMNTPLAVQPHDLLWGMRLSDLPGDAPDWVFEVVSQGQPVVVRRASVAAGQVAVGIRGPRREQRYATTMACSAIERQVRPEQLTHLTDRNPQRWPALEALSQVRTVMDVLDLNWGVSGSAGFELASGFAVLHQGSDLDLILRTPEPVSRGWAAELVEALETSICRVDVQLQLAEGAVALREWAGPSRQILFKSSTDTRLVSDPWQQPGMSA</sequence>
<dbReference type="NCBIfam" id="TIGR03135">
    <property type="entry name" value="malonate_mdcG"/>
    <property type="match status" value="1"/>
</dbReference>
<evidence type="ECO:0000256" key="2">
    <source>
        <dbReference type="ARBA" id="ARBA00022695"/>
    </source>
</evidence>
<feature type="domain" description="Phosphoribosyl-dephospho-CoA transferase MdcG N-terminal" evidence="5">
    <location>
        <begin position="10"/>
        <end position="81"/>
    </location>
</feature>
<dbReference type="InterPro" id="IPR048903">
    <property type="entry name" value="MdcG_N"/>
</dbReference>
<feature type="active site" evidence="3">
    <location>
        <position position="137"/>
    </location>
</feature>
<organism evidence="6 7">
    <name type="scientific">Pseudomonas capsici</name>
    <dbReference type="NCBI Taxonomy" id="2810614"/>
    <lineage>
        <taxon>Bacteria</taxon>
        <taxon>Pseudomonadati</taxon>
        <taxon>Pseudomonadota</taxon>
        <taxon>Gammaproteobacteria</taxon>
        <taxon>Pseudomonadales</taxon>
        <taxon>Pseudomonadaceae</taxon>
        <taxon>Pseudomonas</taxon>
    </lineage>
</organism>
<evidence type="ECO:0000313" key="7">
    <source>
        <dbReference type="Proteomes" id="UP001207294"/>
    </source>
</evidence>